<dbReference type="InterPro" id="IPR027417">
    <property type="entry name" value="P-loop_NTPase"/>
</dbReference>
<dbReference type="SUPFAM" id="SSF52540">
    <property type="entry name" value="P-loop containing nucleoside triphosphate hydrolases"/>
    <property type="match status" value="1"/>
</dbReference>
<dbReference type="PANTHER" id="PTHR43788">
    <property type="entry name" value="DNA2/NAM7 HELICASE FAMILY MEMBER"/>
    <property type="match status" value="1"/>
</dbReference>
<evidence type="ECO:0000313" key="6">
    <source>
        <dbReference type="Proteomes" id="UP000054047"/>
    </source>
</evidence>
<dbReference type="Proteomes" id="UP000054047">
    <property type="component" value="Unassembled WGS sequence"/>
</dbReference>
<evidence type="ECO:0000256" key="4">
    <source>
        <dbReference type="ARBA" id="ARBA00022840"/>
    </source>
</evidence>
<feature type="non-terminal residue" evidence="5">
    <location>
        <position position="490"/>
    </location>
</feature>
<keyword evidence="6" id="KW-1185">Reference proteome</keyword>
<dbReference type="GO" id="GO:0005524">
    <property type="term" value="F:ATP binding"/>
    <property type="evidence" value="ECO:0007669"/>
    <property type="project" value="UniProtKB-KW"/>
</dbReference>
<protein>
    <recommendedName>
        <fullName evidence="7">DNA2/NAM7 helicase helicase domain-containing protein</fullName>
    </recommendedName>
</protein>
<evidence type="ECO:0000256" key="3">
    <source>
        <dbReference type="ARBA" id="ARBA00022806"/>
    </source>
</evidence>
<accession>A0A0C2FCC4</accession>
<sequence>MGPDRRELHCIILDQHAINQVNNKRGFDKAMVSVKDFVWVYDVKPTLQALRNPWGALEEARVPRTTALENNSVYFFRVSSFAFSTPDTLEEPIYGLVLFKVQRRNQTTHLKIAFEGAPDAVVVTAKLCDFSLEDIRVDDFVCATSRYNVSSAIRFSEPPASEQARKLLCRKVRSFLSMHPDESIMPLRVFRPTQDDLQRLRDRAGSFNNYCVDPSTAKQWMTRVFSVSCSALSAISTMEDDRRTHWLTATVPTLTVHPLSLTFTLTDMASEAGWEPRRPVVIWVSGALNLSRATVRRSTLDWGRKLLHVTVDAFAWSSRTLEKATKNFGRPRADDDGYSIDICVRLTKAPPTANPTYEHISRLRAFANLQGQTTASKIMDRIYGATELGCPYRTEPALYEMEEGESVYNLDGQDVTLSEEQRKAVDLGTSTLPIVGIQAAFGTGKTVVGAIIAARRAHAGKRVVMMASTNAAVAQFTQTLLSLTAYRHLN</sequence>
<proteinExistence type="predicted"/>
<dbReference type="GO" id="GO:0043139">
    <property type="term" value="F:5'-3' DNA helicase activity"/>
    <property type="evidence" value="ECO:0007669"/>
    <property type="project" value="TreeGrafter"/>
</dbReference>
<dbReference type="GO" id="GO:0016787">
    <property type="term" value="F:hydrolase activity"/>
    <property type="evidence" value="ECO:0007669"/>
    <property type="project" value="UniProtKB-KW"/>
</dbReference>
<keyword evidence="2" id="KW-0378">Hydrolase</keyword>
<dbReference type="InterPro" id="IPR050534">
    <property type="entry name" value="Coronavir_polyprotein_1ab"/>
</dbReference>
<evidence type="ECO:0008006" key="7">
    <source>
        <dbReference type="Google" id="ProtNLM"/>
    </source>
</evidence>
<keyword evidence="3" id="KW-0347">Helicase</keyword>
<evidence type="ECO:0000313" key="5">
    <source>
        <dbReference type="EMBL" id="KIH46200.1"/>
    </source>
</evidence>
<dbReference type="Gene3D" id="3.40.50.300">
    <property type="entry name" value="P-loop containing nucleotide triphosphate hydrolases"/>
    <property type="match status" value="1"/>
</dbReference>
<organism evidence="5 6">
    <name type="scientific">Ancylostoma duodenale</name>
    <dbReference type="NCBI Taxonomy" id="51022"/>
    <lineage>
        <taxon>Eukaryota</taxon>
        <taxon>Metazoa</taxon>
        <taxon>Ecdysozoa</taxon>
        <taxon>Nematoda</taxon>
        <taxon>Chromadorea</taxon>
        <taxon>Rhabditida</taxon>
        <taxon>Rhabditina</taxon>
        <taxon>Rhabditomorpha</taxon>
        <taxon>Strongyloidea</taxon>
        <taxon>Ancylostomatidae</taxon>
        <taxon>Ancylostomatinae</taxon>
        <taxon>Ancylostoma</taxon>
    </lineage>
</organism>
<reference evidence="5 6" key="1">
    <citation type="submission" date="2013-12" db="EMBL/GenBank/DDBJ databases">
        <title>Draft genome of the parsitic nematode Ancylostoma duodenale.</title>
        <authorList>
            <person name="Mitreva M."/>
        </authorList>
    </citation>
    <scope>NUCLEOTIDE SEQUENCE [LARGE SCALE GENOMIC DNA]</scope>
    <source>
        <strain evidence="5 6">Zhejiang</strain>
    </source>
</reference>
<dbReference type="PANTHER" id="PTHR43788:SF16">
    <property type="entry name" value="HELICASE WITH ZINC FINGER 2"/>
    <property type="match status" value="1"/>
</dbReference>
<keyword evidence="4" id="KW-0067">ATP-binding</keyword>
<dbReference type="OrthoDB" id="5870259at2759"/>
<dbReference type="AlphaFoldDB" id="A0A0C2FCC4"/>
<evidence type="ECO:0000256" key="2">
    <source>
        <dbReference type="ARBA" id="ARBA00022801"/>
    </source>
</evidence>
<gene>
    <name evidence="5" type="ORF">ANCDUO_23747</name>
</gene>
<name>A0A0C2FCC4_9BILA</name>
<dbReference type="EMBL" id="KN769860">
    <property type="protein sequence ID" value="KIH46200.1"/>
    <property type="molecule type" value="Genomic_DNA"/>
</dbReference>
<keyword evidence="1" id="KW-0547">Nucleotide-binding</keyword>
<evidence type="ECO:0000256" key="1">
    <source>
        <dbReference type="ARBA" id="ARBA00022741"/>
    </source>
</evidence>